<dbReference type="EMBL" id="JAGKQH010000003">
    <property type="protein sequence ID" value="KAG6604156.1"/>
    <property type="molecule type" value="Genomic_DNA"/>
</dbReference>
<name>A0AAV6NXL9_9ROSI</name>
<feature type="compositionally biased region" description="Low complexity" evidence="1">
    <location>
        <begin position="55"/>
        <end position="75"/>
    </location>
</feature>
<proteinExistence type="predicted"/>
<feature type="compositionally biased region" description="Polar residues" evidence="1">
    <location>
        <begin position="42"/>
        <end position="54"/>
    </location>
</feature>
<evidence type="ECO:0000256" key="1">
    <source>
        <dbReference type="SAM" id="MobiDB-lite"/>
    </source>
</evidence>
<evidence type="ECO:0000256" key="2">
    <source>
        <dbReference type="SAM" id="SignalP"/>
    </source>
</evidence>
<feature type="region of interest" description="Disordered" evidence="1">
    <location>
        <begin position="42"/>
        <end position="95"/>
    </location>
</feature>
<accession>A0AAV6NXL9</accession>
<feature type="chain" id="PRO_5043831972" description="Secreted protein" evidence="2">
    <location>
        <begin position="38"/>
        <end position="95"/>
    </location>
</feature>
<gene>
    <name evidence="3" type="ORF">SDJN03_04765</name>
</gene>
<feature type="signal peptide" evidence="2">
    <location>
        <begin position="1"/>
        <end position="37"/>
    </location>
</feature>
<evidence type="ECO:0000313" key="4">
    <source>
        <dbReference type="Proteomes" id="UP000685013"/>
    </source>
</evidence>
<evidence type="ECO:0008006" key="5">
    <source>
        <dbReference type="Google" id="ProtNLM"/>
    </source>
</evidence>
<evidence type="ECO:0000313" key="3">
    <source>
        <dbReference type="EMBL" id="KAG6604156.1"/>
    </source>
</evidence>
<keyword evidence="4" id="KW-1185">Reference proteome</keyword>
<dbReference type="AlphaFoldDB" id="A0AAV6NXL9"/>
<keyword evidence="2" id="KW-0732">Signal</keyword>
<dbReference type="Proteomes" id="UP000685013">
    <property type="component" value="Chromosome 3"/>
</dbReference>
<organism evidence="3 4">
    <name type="scientific">Cucurbita argyrosperma subsp. sororia</name>
    <dbReference type="NCBI Taxonomy" id="37648"/>
    <lineage>
        <taxon>Eukaryota</taxon>
        <taxon>Viridiplantae</taxon>
        <taxon>Streptophyta</taxon>
        <taxon>Embryophyta</taxon>
        <taxon>Tracheophyta</taxon>
        <taxon>Spermatophyta</taxon>
        <taxon>Magnoliopsida</taxon>
        <taxon>eudicotyledons</taxon>
        <taxon>Gunneridae</taxon>
        <taxon>Pentapetalae</taxon>
        <taxon>rosids</taxon>
        <taxon>fabids</taxon>
        <taxon>Cucurbitales</taxon>
        <taxon>Cucurbitaceae</taxon>
        <taxon>Cucurbiteae</taxon>
        <taxon>Cucurbita</taxon>
    </lineage>
</organism>
<sequence length="95" mass="9816">MLSQNLNSPAMPKMKNSSLLLIMVLMAATRFLPLVDCRPLRSGSTIEHQRTNNGSAISSSEIAASSPEDSGSRSSGDGGVAFTLASGPSRKGAGH</sequence>
<reference evidence="3 4" key="1">
    <citation type="journal article" date="2021" name="Hortic Res">
        <title>The domestication of Cucurbita argyrosperma as revealed by the genome of its wild relative.</title>
        <authorList>
            <person name="Barrera-Redondo J."/>
            <person name="Sanchez-de la Vega G."/>
            <person name="Aguirre-Liguori J.A."/>
            <person name="Castellanos-Morales G."/>
            <person name="Gutierrez-Guerrero Y.T."/>
            <person name="Aguirre-Dugua X."/>
            <person name="Aguirre-Planter E."/>
            <person name="Tenaillon M.I."/>
            <person name="Lira-Saade R."/>
            <person name="Eguiarte L.E."/>
        </authorList>
    </citation>
    <scope>NUCLEOTIDE SEQUENCE [LARGE SCALE GENOMIC DNA]</scope>
    <source>
        <strain evidence="3">JBR-2021</strain>
    </source>
</reference>
<comment type="caution">
    <text evidence="3">The sequence shown here is derived from an EMBL/GenBank/DDBJ whole genome shotgun (WGS) entry which is preliminary data.</text>
</comment>
<protein>
    <recommendedName>
        <fullName evidence="5">Secreted protein</fullName>
    </recommendedName>
</protein>
<feature type="non-terminal residue" evidence="3">
    <location>
        <position position="1"/>
    </location>
</feature>